<dbReference type="InterPro" id="IPR038109">
    <property type="entry name" value="DNA_bind_recomb_sf"/>
</dbReference>
<reference evidence="2" key="2">
    <citation type="submission" date="2021-08" db="EMBL/GenBank/DDBJ databases">
        <authorList>
            <person name="Tani A."/>
            <person name="Ola A."/>
            <person name="Ogura Y."/>
            <person name="Katsura K."/>
            <person name="Hayashi T."/>
        </authorList>
    </citation>
    <scope>NUCLEOTIDE SEQUENCE</scope>
    <source>
        <strain evidence="2">DSM 17168</strain>
    </source>
</reference>
<organism evidence="2 3">
    <name type="scientific">Methylobacterium isbiliense</name>
    <dbReference type="NCBI Taxonomy" id="315478"/>
    <lineage>
        <taxon>Bacteria</taxon>
        <taxon>Pseudomonadati</taxon>
        <taxon>Pseudomonadota</taxon>
        <taxon>Alphaproteobacteria</taxon>
        <taxon>Hyphomicrobiales</taxon>
        <taxon>Methylobacteriaceae</taxon>
        <taxon>Methylobacterium</taxon>
    </lineage>
</organism>
<feature type="domain" description="Recombinase" evidence="1">
    <location>
        <begin position="9"/>
        <end position="111"/>
    </location>
</feature>
<evidence type="ECO:0000313" key="3">
    <source>
        <dbReference type="Proteomes" id="UP001055153"/>
    </source>
</evidence>
<evidence type="ECO:0000259" key="1">
    <source>
        <dbReference type="PROSITE" id="PS51737"/>
    </source>
</evidence>
<sequence length="111" mass="12460">MLLPWTYAPYGYRLSPDLPRDLTGVVIEPAEATVVAELFAMYREPDAWLLQLALHLNRRGIPTPLGAPRWSTPTFRGILRNSTYNQDHMNQAERTTCISSAGIPQSRSSCT</sequence>
<dbReference type="Gene3D" id="3.90.1750.20">
    <property type="entry name" value="Putative Large Serine Recombinase, Chain B, Domain 2"/>
    <property type="match status" value="1"/>
</dbReference>
<evidence type="ECO:0000313" key="2">
    <source>
        <dbReference type="EMBL" id="GJD99962.1"/>
    </source>
</evidence>
<dbReference type="Proteomes" id="UP001055153">
    <property type="component" value="Unassembled WGS sequence"/>
</dbReference>
<proteinExistence type="predicted"/>
<reference evidence="2" key="1">
    <citation type="journal article" date="2021" name="Front. Microbiol.">
        <title>Comprehensive Comparative Genomics and Phenotyping of Methylobacterium Species.</title>
        <authorList>
            <person name="Alessa O."/>
            <person name="Ogura Y."/>
            <person name="Fujitani Y."/>
            <person name="Takami H."/>
            <person name="Hayashi T."/>
            <person name="Sahin N."/>
            <person name="Tani A."/>
        </authorList>
    </citation>
    <scope>NUCLEOTIDE SEQUENCE</scope>
    <source>
        <strain evidence="2">DSM 17168</strain>
    </source>
</reference>
<keyword evidence="3" id="KW-1185">Reference proteome</keyword>
<dbReference type="PROSITE" id="PS51737">
    <property type="entry name" value="RECOMBINASE_DNA_BIND"/>
    <property type="match status" value="1"/>
</dbReference>
<dbReference type="Pfam" id="PF07508">
    <property type="entry name" value="Recombinase"/>
    <property type="match status" value="1"/>
</dbReference>
<comment type="caution">
    <text evidence="2">The sequence shown here is derived from an EMBL/GenBank/DDBJ whole genome shotgun (WGS) entry which is preliminary data.</text>
</comment>
<dbReference type="RefSeq" id="WP_238234845.1">
    <property type="nucleotide sequence ID" value="NZ_BPQQ01000020.1"/>
</dbReference>
<accession>A0ABQ4SDH7</accession>
<name>A0ABQ4SDH7_9HYPH</name>
<dbReference type="EMBL" id="BPQQ01000020">
    <property type="protein sequence ID" value="GJD99962.1"/>
    <property type="molecule type" value="Genomic_DNA"/>
</dbReference>
<dbReference type="InterPro" id="IPR011109">
    <property type="entry name" value="DNA_bind_recombinase_dom"/>
</dbReference>
<gene>
    <name evidence="2" type="ORF">GMJLKIPL_1880</name>
</gene>
<protein>
    <recommendedName>
        <fullName evidence="1">Recombinase domain-containing protein</fullName>
    </recommendedName>
</protein>